<protein>
    <recommendedName>
        <fullName evidence="4">Peptidase M20 dimerisation domain-containing protein</fullName>
    </recommendedName>
</protein>
<evidence type="ECO:0000256" key="1">
    <source>
        <dbReference type="ARBA" id="ARBA00022670"/>
    </source>
</evidence>
<dbReference type="GO" id="GO:0008233">
    <property type="term" value="F:peptidase activity"/>
    <property type="evidence" value="ECO:0007669"/>
    <property type="project" value="UniProtKB-KW"/>
</dbReference>
<sequence>MSEGFQQKFFDHVDKNQALYIERLAEAVGIPSISSDLENHLGDVNQMIDWTKAHIDRLGGKTNLVVNPLNSDKITYPPILLGEFHVDPKKKTVCVYGHLDVQPAEKDDGWDTEPFTLVEKDGKLYGRGSTDDKGPALSWLWIVEAHQALGVDLPLNIKIMYEGMEEYGSEGLFETIRDEGKPGQFLDDVDFFCISDNYWVGKTKPCLTYGLRGLAYFQVGVKGCEQDLHSGNHGGGIHEAMTDLVRLMATLVDTNGKILVDGVMDSVKPLTPEEEALYESIDFNVESYKEENGVKNVSDKLLYDNKKDLLMHRWRYPTLSIHGIEGAFSGKGAKTVIPAGVKGKFSLRLVPDQDPKQIEKCVKAHLETEFAKLQSPNKLEIELIHGAVAWLSDPKHPNYQAAARAVEKVYGCEPDYTREGGSIPITSAIEEATGMNVLLLPIGACDDMAHSQNEKYNISNMMNGIKVLGVYLHELGKIQGPKPSDCKCIPLTQEELMVPGAFLRGFKCKCEM</sequence>
<dbReference type="GO" id="GO:0006508">
    <property type="term" value="P:proteolysis"/>
    <property type="evidence" value="ECO:0007669"/>
    <property type="project" value="UniProtKB-KW"/>
</dbReference>
<name>A0AAD2CY20_9STRA</name>
<dbReference type="Gene3D" id="3.30.70.360">
    <property type="match status" value="1"/>
</dbReference>
<dbReference type="PANTHER" id="PTHR43270:SF4">
    <property type="entry name" value="CARNOSINE DIPEPTIDASE 2, ISOFORM A"/>
    <property type="match status" value="1"/>
</dbReference>
<keyword evidence="2" id="KW-0479">Metal-binding</keyword>
<feature type="domain" description="Peptidase M20 dimerisation" evidence="4">
    <location>
        <begin position="209"/>
        <end position="371"/>
    </location>
</feature>
<dbReference type="AlphaFoldDB" id="A0AAD2CY20"/>
<dbReference type="GO" id="GO:0046872">
    <property type="term" value="F:metal ion binding"/>
    <property type="evidence" value="ECO:0007669"/>
    <property type="project" value="UniProtKB-KW"/>
</dbReference>
<dbReference type="Pfam" id="PF01546">
    <property type="entry name" value="Peptidase_M20"/>
    <property type="match status" value="1"/>
</dbReference>
<reference evidence="5" key="1">
    <citation type="submission" date="2023-08" db="EMBL/GenBank/DDBJ databases">
        <authorList>
            <person name="Audoor S."/>
            <person name="Bilcke G."/>
        </authorList>
    </citation>
    <scope>NUCLEOTIDE SEQUENCE</scope>
</reference>
<keyword evidence="1" id="KW-0645">Protease</keyword>
<proteinExistence type="predicted"/>
<dbReference type="EMBL" id="CAKOGP040001001">
    <property type="protein sequence ID" value="CAJ1941219.1"/>
    <property type="molecule type" value="Genomic_DNA"/>
</dbReference>
<dbReference type="InterPro" id="IPR002933">
    <property type="entry name" value="Peptidase_M20"/>
</dbReference>
<evidence type="ECO:0000313" key="5">
    <source>
        <dbReference type="EMBL" id="CAJ1941219.1"/>
    </source>
</evidence>
<accession>A0AAD2CY20</accession>
<gene>
    <name evidence="5" type="ORF">CYCCA115_LOCUS7412</name>
</gene>
<comment type="caution">
    <text evidence="5">The sequence shown here is derived from an EMBL/GenBank/DDBJ whole genome shotgun (WGS) entry which is preliminary data.</text>
</comment>
<dbReference type="Gene3D" id="3.40.630.10">
    <property type="entry name" value="Zn peptidases"/>
    <property type="match status" value="1"/>
</dbReference>
<dbReference type="InterPro" id="IPR011650">
    <property type="entry name" value="Peptidase_M20_dimer"/>
</dbReference>
<dbReference type="Proteomes" id="UP001295423">
    <property type="component" value="Unassembled WGS sequence"/>
</dbReference>
<dbReference type="InterPro" id="IPR051458">
    <property type="entry name" value="Cyt/Met_Dipeptidase"/>
</dbReference>
<dbReference type="Pfam" id="PF07687">
    <property type="entry name" value="M20_dimer"/>
    <property type="match status" value="1"/>
</dbReference>
<dbReference type="CDD" id="cd05676">
    <property type="entry name" value="M20_dipept_like_CNDP"/>
    <property type="match status" value="1"/>
</dbReference>
<organism evidence="5 6">
    <name type="scientific">Cylindrotheca closterium</name>
    <dbReference type="NCBI Taxonomy" id="2856"/>
    <lineage>
        <taxon>Eukaryota</taxon>
        <taxon>Sar</taxon>
        <taxon>Stramenopiles</taxon>
        <taxon>Ochrophyta</taxon>
        <taxon>Bacillariophyta</taxon>
        <taxon>Bacillariophyceae</taxon>
        <taxon>Bacillariophycidae</taxon>
        <taxon>Bacillariales</taxon>
        <taxon>Bacillariaceae</taxon>
        <taxon>Cylindrotheca</taxon>
    </lineage>
</organism>
<dbReference type="SUPFAM" id="SSF53187">
    <property type="entry name" value="Zn-dependent exopeptidases"/>
    <property type="match status" value="1"/>
</dbReference>
<evidence type="ECO:0000259" key="4">
    <source>
        <dbReference type="Pfam" id="PF07687"/>
    </source>
</evidence>
<evidence type="ECO:0000313" key="6">
    <source>
        <dbReference type="Proteomes" id="UP001295423"/>
    </source>
</evidence>
<evidence type="ECO:0000256" key="3">
    <source>
        <dbReference type="ARBA" id="ARBA00022801"/>
    </source>
</evidence>
<keyword evidence="3" id="KW-0378">Hydrolase</keyword>
<keyword evidence="6" id="KW-1185">Reference proteome</keyword>
<dbReference type="PANTHER" id="PTHR43270">
    <property type="entry name" value="BETA-ALA-HIS DIPEPTIDASE"/>
    <property type="match status" value="1"/>
</dbReference>
<evidence type="ECO:0000256" key="2">
    <source>
        <dbReference type="ARBA" id="ARBA00022723"/>
    </source>
</evidence>